<dbReference type="EMBL" id="LR593886">
    <property type="protein sequence ID" value="VTR94352.1"/>
    <property type="molecule type" value="Genomic_DNA"/>
</dbReference>
<dbReference type="PRINTS" id="PR00959">
    <property type="entry name" value="MEVGALKINASE"/>
</dbReference>
<keyword evidence="5" id="KW-0119">Carbohydrate metabolism</keyword>
<gene>
    <name evidence="8" type="ORF">SOIL9_33620</name>
</gene>
<keyword evidence="2" id="KW-0547">Nucleotide-binding</keyword>
<dbReference type="SUPFAM" id="SSF55060">
    <property type="entry name" value="GHMP Kinase, C-terminal domain"/>
    <property type="match status" value="1"/>
</dbReference>
<evidence type="ECO:0000313" key="9">
    <source>
        <dbReference type="Proteomes" id="UP000464178"/>
    </source>
</evidence>
<feature type="domain" description="GHMP kinase N-terminal" evidence="6">
    <location>
        <begin position="78"/>
        <end position="165"/>
    </location>
</feature>
<dbReference type="Proteomes" id="UP000464178">
    <property type="component" value="Chromosome"/>
</dbReference>
<proteinExistence type="inferred from homology"/>
<dbReference type="InterPro" id="IPR000705">
    <property type="entry name" value="Galactokinase"/>
</dbReference>
<name>A0A6P2D4G9_9BACT</name>
<dbReference type="InterPro" id="IPR013750">
    <property type="entry name" value="GHMP_kinase_C_dom"/>
</dbReference>
<keyword evidence="3 8" id="KW-0418">Kinase</keyword>
<dbReference type="GO" id="GO:0005524">
    <property type="term" value="F:ATP binding"/>
    <property type="evidence" value="ECO:0007669"/>
    <property type="project" value="UniProtKB-KW"/>
</dbReference>
<dbReference type="Pfam" id="PF00288">
    <property type="entry name" value="GHMP_kinases_N"/>
    <property type="match status" value="1"/>
</dbReference>
<evidence type="ECO:0000259" key="7">
    <source>
        <dbReference type="Pfam" id="PF08544"/>
    </source>
</evidence>
<dbReference type="InterPro" id="IPR036554">
    <property type="entry name" value="GHMP_kinase_C_sf"/>
</dbReference>
<evidence type="ECO:0000313" key="8">
    <source>
        <dbReference type="EMBL" id="VTR94352.1"/>
    </source>
</evidence>
<dbReference type="GO" id="GO:0006012">
    <property type="term" value="P:galactose metabolic process"/>
    <property type="evidence" value="ECO:0007669"/>
    <property type="project" value="UniProtKB-KW"/>
</dbReference>
<keyword evidence="5" id="KW-0299">Galactose metabolism</keyword>
<evidence type="ECO:0000256" key="1">
    <source>
        <dbReference type="ARBA" id="ARBA00006566"/>
    </source>
</evidence>
<dbReference type="AlphaFoldDB" id="A0A6P2D4G9"/>
<dbReference type="SUPFAM" id="SSF54211">
    <property type="entry name" value="Ribosomal protein S5 domain 2-like"/>
    <property type="match status" value="1"/>
</dbReference>
<sequence>MPTVTRAYVPARICLAGENVDWLAGPVMTVALADLRTEVAVSAGPDDWVDVRYESPIPGRVQFPLDAENSQVAACSDYIEAVVRTVAAVGSKLSGLRVTITSTVPVTGGLASSAALCVAGVAALARHSGLSLSPGDVAALAYSAERTGMGIECGQMDQYAVAVGGLLSLGCSTTPPAINRLPTGDDIRFVVGTTGSFAPFSGVVSGLKLRWQEAEPGLIRYVARTVQAIHRTIPLLDARVRTPQVLGELVNECQDSIERDKGVKNQTLERLIAAAKAAGAYGAKSTGARETGGSMFAVTDTAQVEAIVQAIKAVGGIAIASAPDLDGIVYDTA</sequence>
<evidence type="ECO:0008006" key="10">
    <source>
        <dbReference type="Google" id="ProtNLM"/>
    </source>
</evidence>
<dbReference type="PANTHER" id="PTHR10457">
    <property type="entry name" value="MEVALONATE KINASE/GALACTOKINASE"/>
    <property type="match status" value="1"/>
</dbReference>
<dbReference type="InterPro" id="IPR006206">
    <property type="entry name" value="Mevalonate/galactokinase"/>
</dbReference>
<comment type="similarity">
    <text evidence="1">Belongs to the GHMP kinase family. GalK subfamily.</text>
</comment>
<reference evidence="8 9" key="1">
    <citation type="submission" date="2019-05" db="EMBL/GenBank/DDBJ databases">
        <authorList>
            <consortium name="Science for Life Laboratories"/>
        </authorList>
    </citation>
    <scope>NUCLEOTIDE SEQUENCE [LARGE SCALE GENOMIC DNA]</scope>
    <source>
        <strain evidence="8">Soil9</strain>
    </source>
</reference>
<organism evidence="8 9">
    <name type="scientific">Gemmata massiliana</name>
    <dbReference type="NCBI Taxonomy" id="1210884"/>
    <lineage>
        <taxon>Bacteria</taxon>
        <taxon>Pseudomonadati</taxon>
        <taxon>Planctomycetota</taxon>
        <taxon>Planctomycetia</taxon>
        <taxon>Gemmatales</taxon>
        <taxon>Gemmataceae</taxon>
        <taxon>Gemmata</taxon>
    </lineage>
</organism>
<keyword evidence="3 8" id="KW-0808">Transferase</keyword>
<evidence type="ECO:0000256" key="5">
    <source>
        <dbReference type="ARBA" id="ARBA00023144"/>
    </source>
</evidence>
<dbReference type="GO" id="GO:0004335">
    <property type="term" value="F:galactokinase activity"/>
    <property type="evidence" value="ECO:0007669"/>
    <property type="project" value="InterPro"/>
</dbReference>
<evidence type="ECO:0000259" key="6">
    <source>
        <dbReference type="Pfam" id="PF00288"/>
    </source>
</evidence>
<dbReference type="InterPro" id="IPR006204">
    <property type="entry name" value="GHMP_kinase_N_dom"/>
</dbReference>
<dbReference type="RefSeq" id="WP_162668900.1">
    <property type="nucleotide sequence ID" value="NZ_LR593886.1"/>
</dbReference>
<dbReference type="Gene3D" id="3.30.230.10">
    <property type="match status" value="1"/>
</dbReference>
<evidence type="ECO:0000256" key="4">
    <source>
        <dbReference type="ARBA" id="ARBA00022840"/>
    </source>
</evidence>
<feature type="domain" description="GHMP kinase C-terminal" evidence="7">
    <location>
        <begin position="243"/>
        <end position="315"/>
    </location>
</feature>
<evidence type="ECO:0000256" key="3">
    <source>
        <dbReference type="ARBA" id="ARBA00022777"/>
    </source>
</evidence>
<dbReference type="PANTHER" id="PTHR10457:SF7">
    <property type="entry name" value="GALACTOKINASE-RELATED"/>
    <property type="match status" value="1"/>
</dbReference>
<dbReference type="Pfam" id="PF08544">
    <property type="entry name" value="GHMP_kinases_C"/>
    <property type="match status" value="1"/>
</dbReference>
<dbReference type="PIRSF" id="PIRSF000530">
    <property type="entry name" value="Galactokinase"/>
    <property type="match status" value="1"/>
</dbReference>
<accession>A0A6P2D4G9</accession>
<dbReference type="Gene3D" id="3.30.70.890">
    <property type="entry name" value="GHMP kinase, C-terminal domain"/>
    <property type="match status" value="1"/>
</dbReference>
<dbReference type="InterPro" id="IPR014721">
    <property type="entry name" value="Ribsml_uS5_D2-typ_fold_subgr"/>
</dbReference>
<evidence type="ECO:0000256" key="2">
    <source>
        <dbReference type="ARBA" id="ARBA00022741"/>
    </source>
</evidence>
<keyword evidence="4" id="KW-0067">ATP-binding</keyword>
<dbReference type="GO" id="GO:0005829">
    <property type="term" value="C:cytosol"/>
    <property type="evidence" value="ECO:0007669"/>
    <property type="project" value="TreeGrafter"/>
</dbReference>
<dbReference type="InterPro" id="IPR020568">
    <property type="entry name" value="Ribosomal_Su5_D2-typ_SF"/>
</dbReference>
<dbReference type="PRINTS" id="PR00473">
    <property type="entry name" value="GALCTOKINASE"/>
</dbReference>
<keyword evidence="9" id="KW-1185">Reference proteome</keyword>
<protein>
    <recommendedName>
        <fullName evidence="10">GHMP kinase N-terminal domain-containing protein</fullName>
    </recommendedName>
</protein>
<dbReference type="KEGG" id="gms:SOIL9_33620"/>